<proteinExistence type="predicted"/>
<dbReference type="OrthoDB" id="1937284at2"/>
<dbReference type="RefSeq" id="WP_054875385.1">
    <property type="nucleotide sequence ID" value="NZ_LKET01000032.1"/>
</dbReference>
<accession>A0A0P8W913</accession>
<organism evidence="1 2">
    <name type="scientific">Oxobacter pfennigii</name>
    <dbReference type="NCBI Taxonomy" id="36849"/>
    <lineage>
        <taxon>Bacteria</taxon>
        <taxon>Bacillati</taxon>
        <taxon>Bacillota</taxon>
        <taxon>Clostridia</taxon>
        <taxon>Eubacteriales</taxon>
        <taxon>Clostridiaceae</taxon>
        <taxon>Oxobacter</taxon>
    </lineage>
</organism>
<keyword evidence="2" id="KW-1185">Reference proteome</keyword>
<sequence>MDKNKILETLRQSQVVEDIEEIKYKPDFLVARFFYVFDSDETEAAQDYANSMSDQDENEDAWYEEHYIPYLIDIAVDEVRDVIEDMVDDTGLNAEYVSYEPDREDDRCEFLAVFADGDKEFDIDEVLDNLEI</sequence>
<comment type="caution">
    <text evidence="1">The sequence shown here is derived from an EMBL/GenBank/DDBJ whole genome shotgun (WGS) entry which is preliminary data.</text>
</comment>
<evidence type="ECO:0000313" key="2">
    <source>
        <dbReference type="Proteomes" id="UP000050326"/>
    </source>
</evidence>
<evidence type="ECO:0000313" key="1">
    <source>
        <dbReference type="EMBL" id="KPU44196.1"/>
    </source>
</evidence>
<protein>
    <submittedName>
        <fullName evidence="1">Uncharacterized protein</fullName>
    </submittedName>
</protein>
<dbReference type="AlphaFoldDB" id="A0A0P8W913"/>
<dbReference type="Proteomes" id="UP000050326">
    <property type="component" value="Unassembled WGS sequence"/>
</dbReference>
<name>A0A0P8W913_9CLOT</name>
<dbReference type="STRING" id="36849.OXPF_23640"/>
<reference evidence="1 2" key="1">
    <citation type="submission" date="2015-09" db="EMBL/GenBank/DDBJ databases">
        <title>Genome sequence of Oxobacter pfennigii DSM 3222.</title>
        <authorList>
            <person name="Poehlein A."/>
            <person name="Bengelsdorf F.R."/>
            <person name="Schiel-Bengelsdorf B."/>
            <person name="Duerre P."/>
            <person name="Daniel R."/>
        </authorList>
    </citation>
    <scope>NUCLEOTIDE SEQUENCE [LARGE SCALE GENOMIC DNA]</scope>
    <source>
        <strain evidence="1 2">DSM 3222</strain>
    </source>
</reference>
<dbReference type="EMBL" id="LKET01000032">
    <property type="protein sequence ID" value="KPU44196.1"/>
    <property type="molecule type" value="Genomic_DNA"/>
</dbReference>
<gene>
    <name evidence="1" type="ORF">OXPF_23640</name>
</gene>